<organism evidence="1 2">
    <name type="scientific">Rhizophagus irregularis</name>
    <dbReference type="NCBI Taxonomy" id="588596"/>
    <lineage>
        <taxon>Eukaryota</taxon>
        <taxon>Fungi</taxon>
        <taxon>Fungi incertae sedis</taxon>
        <taxon>Mucoromycota</taxon>
        <taxon>Glomeromycotina</taxon>
        <taxon>Glomeromycetes</taxon>
        <taxon>Glomerales</taxon>
        <taxon>Glomeraceae</taxon>
        <taxon>Rhizophagus</taxon>
    </lineage>
</organism>
<proteinExistence type="predicted"/>
<name>A0A2N0NG13_9GLOM</name>
<gene>
    <name evidence="1" type="ORF">RhiirA5_441152</name>
</gene>
<dbReference type="VEuPathDB" id="FungiDB:RhiirA1_487000"/>
<comment type="caution">
    <text evidence="1">The sequence shown here is derived from an EMBL/GenBank/DDBJ whole genome shotgun (WGS) entry which is preliminary data.</text>
</comment>
<reference evidence="1 2" key="2">
    <citation type="submission" date="2017-09" db="EMBL/GenBank/DDBJ databases">
        <title>Extensive intraspecific genome diversity in a model arbuscular mycorrhizal fungus.</title>
        <authorList>
            <person name="Chen E.C."/>
            <person name="Morin E."/>
            <person name="Beaudet D."/>
            <person name="Noel J."/>
            <person name="Ndikumana S."/>
            <person name="Charron P."/>
            <person name="St-Onge C."/>
            <person name="Giorgi J."/>
            <person name="Grigoriev I.V."/>
            <person name="Roux C."/>
            <person name="Martin F.M."/>
            <person name="Corradi N."/>
        </authorList>
    </citation>
    <scope>NUCLEOTIDE SEQUENCE [LARGE SCALE GENOMIC DNA]</scope>
    <source>
        <strain evidence="1 2">A5</strain>
    </source>
</reference>
<evidence type="ECO:0000313" key="2">
    <source>
        <dbReference type="Proteomes" id="UP000232722"/>
    </source>
</evidence>
<evidence type="ECO:0000313" key="1">
    <source>
        <dbReference type="EMBL" id="PKB93489.1"/>
    </source>
</evidence>
<feature type="non-terminal residue" evidence="1">
    <location>
        <position position="102"/>
    </location>
</feature>
<sequence length="102" mass="11747">MSSNNETQVVSDFNELNISDKNSISANINHDNCYDPANNKIWCKECVPRCIIEGWTSSGNDDIDNLIKDSIYNAIRHRYPGCPSFLEWVPFDRFKDMKQIGE</sequence>
<protein>
    <submittedName>
        <fullName evidence="1">Uncharacterized protein</fullName>
    </submittedName>
</protein>
<dbReference type="EMBL" id="LLXJ01007923">
    <property type="protein sequence ID" value="PKB93489.1"/>
    <property type="molecule type" value="Genomic_DNA"/>
</dbReference>
<reference evidence="1 2" key="1">
    <citation type="submission" date="2016-04" db="EMBL/GenBank/DDBJ databases">
        <title>Genome analyses suggest a sexual origin of heterokaryosis in a supposedly ancient asexual fungus.</title>
        <authorList>
            <person name="Ropars J."/>
            <person name="Sedzielewska K."/>
            <person name="Noel J."/>
            <person name="Charron P."/>
            <person name="Farinelli L."/>
            <person name="Marton T."/>
            <person name="Kruger M."/>
            <person name="Pelin A."/>
            <person name="Brachmann A."/>
            <person name="Corradi N."/>
        </authorList>
    </citation>
    <scope>NUCLEOTIDE SEQUENCE [LARGE SCALE GENOMIC DNA]</scope>
    <source>
        <strain evidence="1 2">A5</strain>
    </source>
</reference>
<dbReference type="AlphaFoldDB" id="A0A2N0NG13"/>
<accession>A0A2N0NG13</accession>
<dbReference type="Proteomes" id="UP000232722">
    <property type="component" value="Unassembled WGS sequence"/>
</dbReference>